<feature type="transmembrane region" description="Helical" evidence="7">
    <location>
        <begin position="56"/>
        <end position="82"/>
    </location>
</feature>
<name>A0ABP0U3S9_9BRYO</name>
<dbReference type="PANTHER" id="PTHR31769">
    <property type="entry name" value="OS07G0462200 PROTEIN-RELATED"/>
    <property type="match status" value="1"/>
</dbReference>
<evidence type="ECO:0008006" key="10">
    <source>
        <dbReference type="Google" id="ProtNLM"/>
    </source>
</evidence>
<accession>A0ABP0U3S9</accession>
<reference evidence="8" key="1">
    <citation type="submission" date="2024-02" db="EMBL/GenBank/DDBJ databases">
        <authorList>
            <consortium name="ELIXIR-Norway"/>
            <consortium name="Elixir Norway"/>
        </authorList>
    </citation>
    <scope>NUCLEOTIDE SEQUENCE</scope>
</reference>
<dbReference type="Proteomes" id="UP001497512">
    <property type="component" value="Chromosome 19"/>
</dbReference>
<dbReference type="InterPro" id="IPR052222">
    <property type="entry name" value="DESIGUAL"/>
</dbReference>
<evidence type="ECO:0000313" key="8">
    <source>
        <dbReference type="EMBL" id="CAK9212212.1"/>
    </source>
</evidence>
<evidence type="ECO:0000256" key="7">
    <source>
        <dbReference type="SAM" id="Phobius"/>
    </source>
</evidence>
<keyword evidence="2 7" id="KW-0812">Transmembrane</keyword>
<comment type="similarity">
    <text evidence="6">Belongs to the DESIGUAL family.</text>
</comment>
<dbReference type="Pfam" id="PF06749">
    <property type="entry name" value="DUF1218"/>
    <property type="match status" value="1"/>
</dbReference>
<keyword evidence="4 7" id="KW-1133">Transmembrane helix</keyword>
<evidence type="ECO:0000256" key="5">
    <source>
        <dbReference type="ARBA" id="ARBA00023136"/>
    </source>
</evidence>
<gene>
    <name evidence="8" type="ORF">CSSPTR1EN2_LOCUS11123</name>
</gene>
<keyword evidence="5 7" id="KW-0472">Membrane</keyword>
<dbReference type="EMBL" id="OZ019911">
    <property type="protein sequence ID" value="CAK9212212.1"/>
    <property type="molecule type" value="Genomic_DNA"/>
</dbReference>
<evidence type="ECO:0000313" key="9">
    <source>
        <dbReference type="Proteomes" id="UP001497512"/>
    </source>
</evidence>
<evidence type="ECO:0000256" key="4">
    <source>
        <dbReference type="ARBA" id="ARBA00022989"/>
    </source>
</evidence>
<keyword evidence="9" id="KW-1185">Reference proteome</keyword>
<evidence type="ECO:0000256" key="2">
    <source>
        <dbReference type="ARBA" id="ARBA00022692"/>
    </source>
</evidence>
<dbReference type="InterPro" id="IPR009606">
    <property type="entry name" value="DEAL/Modifying_wall_lignin1/2"/>
</dbReference>
<evidence type="ECO:0000256" key="1">
    <source>
        <dbReference type="ARBA" id="ARBA00004127"/>
    </source>
</evidence>
<comment type="subcellular location">
    <subcellularLocation>
        <location evidence="1">Endomembrane system</location>
        <topology evidence="1">Multi-pass membrane protein</topology>
    </subcellularLocation>
</comment>
<proteinExistence type="inferred from homology"/>
<keyword evidence="3" id="KW-0732">Signal</keyword>
<organism evidence="8 9">
    <name type="scientific">Sphagnum troendelagicum</name>
    <dbReference type="NCBI Taxonomy" id="128251"/>
    <lineage>
        <taxon>Eukaryota</taxon>
        <taxon>Viridiplantae</taxon>
        <taxon>Streptophyta</taxon>
        <taxon>Embryophyta</taxon>
        <taxon>Bryophyta</taxon>
        <taxon>Sphagnophytina</taxon>
        <taxon>Sphagnopsida</taxon>
        <taxon>Sphagnales</taxon>
        <taxon>Sphagnaceae</taxon>
        <taxon>Sphagnum</taxon>
    </lineage>
</organism>
<protein>
    <recommendedName>
        <fullName evidence="10">DUF1218 domain-containing protein</fullName>
    </recommendedName>
</protein>
<evidence type="ECO:0000256" key="3">
    <source>
        <dbReference type="ARBA" id="ARBA00022729"/>
    </source>
</evidence>
<evidence type="ECO:0000256" key="6">
    <source>
        <dbReference type="ARBA" id="ARBA00029467"/>
    </source>
</evidence>
<sequence length="249" mass="26733">MRRCWETLSKKETVWITIVVGLGLGSAAFAFAAQATRVKAEDISQLLAEEGVCHHPFSLAVAFALISALTLLVAHITLNAVGGCICCARGPNGLVLPHSPTRSIAILCFIFSWIAFLNAFVSLLAGAILNSPSENNTPPNEYGECNVVGSLVFVTDGLLVIATIVFGVNYYVLSSYLRKTAWENTLPQHIQEGIVMGQPAYGAQNYAFQQQGIPPQPYSFQPSPQGTQYANGQCSGTSYPIYGPESLTK</sequence>
<feature type="transmembrane region" description="Helical" evidence="7">
    <location>
        <begin position="103"/>
        <end position="128"/>
    </location>
</feature>
<feature type="transmembrane region" description="Helical" evidence="7">
    <location>
        <begin position="148"/>
        <end position="172"/>
    </location>
</feature>